<dbReference type="SMART" id="SM00552">
    <property type="entry name" value="ADEAMc"/>
    <property type="match status" value="1"/>
</dbReference>
<dbReference type="GO" id="GO:0003725">
    <property type="term" value="F:double-stranded RNA binding"/>
    <property type="evidence" value="ECO:0007669"/>
    <property type="project" value="TreeGrafter"/>
</dbReference>
<name>A0A7I8KP38_SPIIN</name>
<dbReference type="GO" id="GO:0008251">
    <property type="term" value="F:tRNA-specific adenosine deaminase activity"/>
    <property type="evidence" value="ECO:0007669"/>
    <property type="project" value="TreeGrafter"/>
</dbReference>
<dbReference type="GO" id="GO:0006396">
    <property type="term" value="P:RNA processing"/>
    <property type="evidence" value="ECO:0007669"/>
    <property type="project" value="InterPro"/>
</dbReference>
<accession>A0A7I8KP38</accession>
<dbReference type="OrthoDB" id="10268011at2759"/>
<dbReference type="PANTHER" id="PTHR10910">
    <property type="entry name" value="EUKARYOTE SPECIFIC DSRNA BINDING PROTEIN"/>
    <property type="match status" value="1"/>
</dbReference>
<dbReference type="PANTHER" id="PTHR10910:SF62">
    <property type="entry name" value="AT07585P-RELATED"/>
    <property type="match status" value="1"/>
</dbReference>
<dbReference type="GO" id="GO:0005730">
    <property type="term" value="C:nucleolus"/>
    <property type="evidence" value="ECO:0007669"/>
    <property type="project" value="TreeGrafter"/>
</dbReference>
<sequence length="407" mass="44964">MFAVSPDPGGAGRSRWGEKVSKAALSLYYSLPKKGKPQGRETTVLAAFLLSSPTHDLQVVALGTGTKCIGGSLLSPRGDVVNDSHAEVIARRALQRFFYSEKDEGRSEDGPLSDLLFCMDDAAPSDGREKYAMRPGWELHLYVTQLPYIYICRWNFVSDPIGIALELFLRGTKCSLLSTVAPSFYHIKHPVMVQRKPGRGDTTLSMSCSDKITRWNVAGVQGALLSHFMQPVYLSSITVGRLNDSSQEFQSEAPLRRVLVDRILSLSEKLSTPFRVNKAILNEGPMPPEEFQSCSNDLPTLKCGYSICWNISGLHEVILGTTGRKQGTSSKAALLPSTMSSLCKRRLLELFKQICHGLEASEVTYRELKDMACDYQSTLIALKGTPSFVCWPPKSSHLEMFSIPPCE</sequence>
<gene>
    <name evidence="2" type="ORF">SI8410_07009736</name>
</gene>
<evidence type="ECO:0000313" key="2">
    <source>
        <dbReference type="EMBL" id="CAA7399066.1"/>
    </source>
</evidence>
<reference evidence="2" key="1">
    <citation type="submission" date="2020-02" db="EMBL/GenBank/DDBJ databases">
        <authorList>
            <person name="Scholz U."/>
            <person name="Mascher M."/>
            <person name="Fiebig A."/>
        </authorList>
    </citation>
    <scope>NUCLEOTIDE SEQUENCE</scope>
</reference>
<proteinExistence type="predicted"/>
<keyword evidence="3" id="KW-1185">Reference proteome</keyword>
<dbReference type="GO" id="GO:0003726">
    <property type="term" value="F:double-stranded RNA adenosine deaminase activity"/>
    <property type="evidence" value="ECO:0007669"/>
    <property type="project" value="TreeGrafter"/>
</dbReference>
<organism evidence="2 3">
    <name type="scientific">Spirodela intermedia</name>
    <name type="common">Intermediate duckweed</name>
    <dbReference type="NCBI Taxonomy" id="51605"/>
    <lineage>
        <taxon>Eukaryota</taxon>
        <taxon>Viridiplantae</taxon>
        <taxon>Streptophyta</taxon>
        <taxon>Embryophyta</taxon>
        <taxon>Tracheophyta</taxon>
        <taxon>Spermatophyta</taxon>
        <taxon>Magnoliopsida</taxon>
        <taxon>Liliopsida</taxon>
        <taxon>Araceae</taxon>
        <taxon>Lemnoideae</taxon>
        <taxon>Spirodela</taxon>
    </lineage>
</organism>
<dbReference type="AlphaFoldDB" id="A0A7I8KP38"/>
<dbReference type="Pfam" id="PF02137">
    <property type="entry name" value="A_deamin"/>
    <property type="match status" value="2"/>
</dbReference>
<dbReference type="Proteomes" id="UP000663760">
    <property type="component" value="Chromosome 7"/>
</dbReference>
<protein>
    <recommendedName>
        <fullName evidence="1">A to I editase domain-containing protein</fullName>
    </recommendedName>
</protein>
<dbReference type="GO" id="GO:0005737">
    <property type="term" value="C:cytoplasm"/>
    <property type="evidence" value="ECO:0007669"/>
    <property type="project" value="TreeGrafter"/>
</dbReference>
<dbReference type="GO" id="GO:0006382">
    <property type="term" value="P:adenosine to inosine editing"/>
    <property type="evidence" value="ECO:0007669"/>
    <property type="project" value="TreeGrafter"/>
</dbReference>
<dbReference type="PROSITE" id="PS50141">
    <property type="entry name" value="A_DEAMIN_EDITASE"/>
    <property type="match status" value="1"/>
</dbReference>
<feature type="domain" description="A to I editase" evidence="1">
    <location>
        <begin position="61"/>
        <end position="377"/>
    </location>
</feature>
<evidence type="ECO:0000313" key="3">
    <source>
        <dbReference type="Proteomes" id="UP000663760"/>
    </source>
</evidence>
<dbReference type="EMBL" id="LR746270">
    <property type="protein sequence ID" value="CAA7399066.1"/>
    <property type="molecule type" value="Genomic_DNA"/>
</dbReference>
<evidence type="ECO:0000259" key="1">
    <source>
        <dbReference type="PROSITE" id="PS50141"/>
    </source>
</evidence>
<dbReference type="InterPro" id="IPR002466">
    <property type="entry name" value="A_deamin"/>
</dbReference>